<feature type="region of interest" description="Disordered" evidence="1">
    <location>
        <begin position="1"/>
        <end position="67"/>
    </location>
</feature>
<dbReference type="Pfam" id="PF26174">
    <property type="entry name" value="LEA-2_1"/>
    <property type="match status" value="1"/>
</dbReference>
<evidence type="ECO:0000256" key="2">
    <source>
        <dbReference type="SAM" id="Phobius"/>
    </source>
</evidence>
<feature type="domain" description="Tag1-like fourth Ig-like" evidence="4">
    <location>
        <begin position="593"/>
        <end position="709"/>
    </location>
</feature>
<keyword evidence="2" id="KW-0472">Membrane</keyword>
<evidence type="ECO:0000259" key="3">
    <source>
        <dbReference type="Pfam" id="PF22786"/>
    </source>
</evidence>
<evidence type="ECO:0000313" key="6">
    <source>
        <dbReference type="Proteomes" id="UP000243515"/>
    </source>
</evidence>
<dbReference type="EMBL" id="NPHW01002195">
    <property type="protein sequence ID" value="OXV11990.1"/>
    <property type="molecule type" value="Genomic_DNA"/>
</dbReference>
<dbReference type="InterPro" id="IPR055011">
    <property type="entry name" value="Tag1_C"/>
</dbReference>
<gene>
    <name evidence="5" type="ORF">Egran_00247</name>
</gene>
<dbReference type="InterPro" id="IPR046368">
    <property type="entry name" value="Tag1"/>
</dbReference>
<dbReference type="InterPro" id="IPR059065">
    <property type="entry name" value="Ig_Tag1-like_4th"/>
</dbReference>
<dbReference type="PANTHER" id="PTHR35895:SF3">
    <property type="entry name" value="PRE-RRNA PROCESSING PROTEIN"/>
    <property type="match status" value="1"/>
</dbReference>
<evidence type="ECO:0000259" key="4">
    <source>
        <dbReference type="Pfam" id="PF26150"/>
    </source>
</evidence>
<evidence type="ECO:0008006" key="7">
    <source>
        <dbReference type="Google" id="ProtNLM"/>
    </source>
</evidence>
<organism evidence="5 6">
    <name type="scientific">Elaphomyces granulatus</name>
    <dbReference type="NCBI Taxonomy" id="519963"/>
    <lineage>
        <taxon>Eukaryota</taxon>
        <taxon>Fungi</taxon>
        <taxon>Dikarya</taxon>
        <taxon>Ascomycota</taxon>
        <taxon>Pezizomycotina</taxon>
        <taxon>Eurotiomycetes</taxon>
        <taxon>Eurotiomycetidae</taxon>
        <taxon>Eurotiales</taxon>
        <taxon>Elaphomycetaceae</taxon>
        <taxon>Elaphomyces</taxon>
    </lineage>
</organism>
<comment type="caution">
    <text evidence="5">The sequence shown here is derived from an EMBL/GenBank/DDBJ whole genome shotgun (WGS) entry which is preliminary data.</text>
</comment>
<evidence type="ECO:0000313" key="5">
    <source>
        <dbReference type="EMBL" id="OXV11990.1"/>
    </source>
</evidence>
<feature type="compositionally biased region" description="Basic and acidic residues" evidence="1">
    <location>
        <begin position="46"/>
        <end position="61"/>
    </location>
</feature>
<reference evidence="5 6" key="1">
    <citation type="journal article" date="2015" name="Environ. Microbiol.">
        <title>Metagenome sequence of Elaphomyces granulatus from sporocarp tissue reveals Ascomycota ectomycorrhizal fingerprints of genome expansion and a Proteobacteria-rich microbiome.</title>
        <authorList>
            <person name="Quandt C.A."/>
            <person name="Kohler A."/>
            <person name="Hesse C.N."/>
            <person name="Sharpton T.J."/>
            <person name="Martin F."/>
            <person name="Spatafora J.W."/>
        </authorList>
    </citation>
    <scope>NUCLEOTIDE SEQUENCE [LARGE SCALE GENOMIC DNA]</scope>
    <source>
        <strain evidence="5 6">OSC145934</strain>
    </source>
</reference>
<feature type="compositionally biased region" description="Low complexity" evidence="1">
    <location>
        <begin position="7"/>
        <end position="27"/>
    </location>
</feature>
<accession>A0A232M6F6</accession>
<keyword evidence="2" id="KW-1133">Transmembrane helix</keyword>
<dbReference type="Pfam" id="PF26150">
    <property type="entry name" value="LEA-2_4"/>
    <property type="match status" value="1"/>
</dbReference>
<dbReference type="Proteomes" id="UP000243515">
    <property type="component" value="Unassembled WGS sequence"/>
</dbReference>
<protein>
    <recommendedName>
        <fullName evidence="7">Pre-rrna processing protein</fullName>
    </recommendedName>
</protein>
<dbReference type="GO" id="GO:0000329">
    <property type="term" value="C:fungal-type vacuole membrane"/>
    <property type="evidence" value="ECO:0007669"/>
    <property type="project" value="InterPro"/>
</dbReference>
<keyword evidence="2" id="KW-0812">Transmembrane</keyword>
<evidence type="ECO:0000256" key="1">
    <source>
        <dbReference type="SAM" id="MobiDB-lite"/>
    </source>
</evidence>
<name>A0A232M6F6_9EURO</name>
<dbReference type="OrthoDB" id="5596576at2759"/>
<dbReference type="Pfam" id="PF22786">
    <property type="entry name" value="Tag1_C"/>
    <property type="match status" value="1"/>
</dbReference>
<feature type="domain" description="Tag1 C-terminal" evidence="3">
    <location>
        <begin position="468"/>
        <end position="582"/>
    </location>
</feature>
<keyword evidence="6" id="KW-1185">Reference proteome</keyword>
<proteinExistence type="predicted"/>
<feature type="transmembrane region" description="Helical" evidence="2">
    <location>
        <begin position="83"/>
        <end position="104"/>
    </location>
</feature>
<sequence length="763" mass="82916">MADESTAPLLDRASRSRSPSLDRSSSPVKPPTSSPLNLLSESTPLLHRDDDLPRYGGEEQLRSSSPVSLKATYEAKSRPRWPLLLAIALLTLAAVAIVASGFVVPSVVKEYAQEAAVFTPREFSIESTTPIGVRARIKGDFMLDSSRVQKQPVRNIGRFVTGIARMVETSESEAQVYLPEYGNVLVGTASLPPVKLKIRDGQVNFVDILTDLRPGDVADLRRVANDWLEGRLGQLRVKGTVAFTLKSGLLSLGSQALSDIVSFDDNTLPKLPAVNVTKLNVHEDKSTGKRMAVDVSVDVSNDYPFRLVVPPLGFDILVPNCSPGDPNILVANASTDIIEVQPKRPVTVDGHGLIHKLPAELTSLCPGMDTSPLDLFVASYIQGLETIIYVRGADAPSRATPAWMVDLVKSVTVPVPITGDDFGHLIKNFSMTDTHFYLPDPLAEPGTPGSLPKISAMVNVLVNLPERMNFSVDIPRVRSFGDVYYHGNKFGFLDLREWQAANVTRTNDTSNGNPLLKLQFSINRAPLQVTDDDILTEVIQKLIFGKKPVALSVNAVVDAEVETSLGKFVIRDIPAAGKVKVKPPFGGSIGDLQPKINSVKVWRTSQTTVILHASINFTNPTEYSATIPLLDVLLLYNRTALAHLTARDLVVVPGLNSDIRVEASWSPFDSSGELGVEAGRELISQYVSGFNTTVTIHSHENSIPALPNLGRALSKLEIDVQVPRLRIPGDDNGQPGDDSRHFIKDATVLSALINAISSHLRYF</sequence>
<dbReference type="AlphaFoldDB" id="A0A232M6F6"/>
<dbReference type="PANTHER" id="PTHR35895">
    <property type="entry name" value="CHROMOSOME 16, WHOLE GENOME SHOTGUN SEQUENCE"/>
    <property type="match status" value="1"/>
</dbReference>